<dbReference type="Pfam" id="PF03572">
    <property type="entry name" value="Peptidase_S41"/>
    <property type="match status" value="1"/>
</dbReference>
<dbReference type="Proteomes" id="UP001524478">
    <property type="component" value="Unassembled WGS sequence"/>
</dbReference>
<feature type="domain" description="Tail specific protease" evidence="1">
    <location>
        <begin position="365"/>
        <end position="563"/>
    </location>
</feature>
<dbReference type="Gene3D" id="2.30.42.10">
    <property type="match status" value="1"/>
</dbReference>
<evidence type="ECO:0000313" key="3">
    <source>
        <dbReference type="Proteomes" id="UP001524478"/>
    </source>
</evidence>
<dbReference type="SMART" id="SM00245">
    <property type="entry name" value="TSPc"/>
    <property type="match status" value="1"/>
</dbReference>
<accession>A0ABT1SDG9</accession>
<dbReference type="PANTHER" id="PTHR32060">
    <property type="entry name" value="TAIL-SPECIFIC PROTEASE"/>
    <property type="match status" value="1"/>
</dbReference>
<comment type="caution">
    <text evidence="2">The sequence shown here is derived from an EMBL/GenBank/DDBJ whole genome shotgun (WGS) entry which is preliminary data.</text>
</comment>
<dbReference type="InterPro" id="IPR036034">
    <property type="entry name" value="PDZ_sf"/>
</dbReference>
<dbReference type="Gene3D" id="3.30.750.44">
    <property type="match status" value="1"/>
</dbReference>
<name>A0ABT1SDG9_9FIRM</name>
<dbReference type="InterPro" id="IPR029045">
    <property type="entry name" value="ClpP/crotonase-like_dom_sf"/>
</dbReference>
<dbReference type="CDD" id="cd07562">
    <property type="entry name" value="Peptidase_S41_TRI"/>
    <property type="match status" value="1"/>
</dbReference>
<protein>
    <submittedName>
        <fullName evidence="2">S41 family peptidase</fullName>
    </submittedName>
</protein>
<sequence>MKKIRIVIILCIITMVCSPINQVYGNSQFVSKNQIFYDIKEKQENNNEFDNGSKIEKIIVSEESINNLVLLGKVWGYLKYYHPNVSEGKYNWDYELFRILPKVVDADKSTRDKNLYDWVESQGDFKIRDKVKPVAGEIKVAANLDWITNSNLSNNLVIQLTNIKNAERKGINHYVSLDWGAGNPNFQNEKSYEAMKYPDVGYRLLSLYRYWNIIEYYFPYKYLIDENWDDVLREFIPKFINSSNELEYNLTVLELIERVHDTHADIYGNSTLQNYFGKNLAPVKINFIEGRPVVVGYYNESLGKKSGFELGDIITGINNRTIENIVEDNLKYYPASNYPTKLRNMSSDLFMTNDDFLNVEFIRGDKKQSSKLQCYPIDEIFDNKPKSNKDHFKLINSDIGYIYPGTIKNEYIPEVMSKVKDTKGLIIDLRCYPSDFIVFTLGSYLMPKSSEFVKFTQGNIYEPGVFHMKQPLKVGKNNPNYYKGKVVIIVNETTQSNAEYTAMAFRVAPNATVIGSTTAGADGNVSEIYLPGGIYTMISGIGIYYPDGGETQRIGIVPDIEIHPTIEGVKEGRDEILEKAIEIINGK</sequence>
<dbReference type="InterPro" id="IPR005151">
    <property type="entry name" value="Tail-specific_protease"/>
</dbReference>
<dbReference type="RefSeq" id="WP_256312267.1">
    <property type="nucleotide sequence ID" value="NZ_JANGAC010000013.1"/>
</dbReference>
<evidence type="ECO:0000259" key="1">
    <source>
        <dbReference type="SMART" id="SM00245"/>
    </source>
</evidence>
<proteinExistence type="predicted"/>
<dbReference type="SUPFAM" id="SSF52096">
    <property type="entry name" value="ClpP/crotonase"/>
    <property type="match status" value="1"/>
</dbReference>
<organism evidence="2 3">
    <name type="scientific">Tissierella carlieri</name>
    <dbReference type="NCBI Taxonomy" id="689904"/>
    <lineage>
        <taxon>Bacteria</taxon>
        <taxon>Bacillati</taxon>
        <taxon>Bacillota</taxon>
        <taxon>Tissierellia</taxon>
        <taxon>Tissierellales</taxon>
        <taxon>Tissierellaceae</taxon>
        <taxon>Tissierella</taxon>
    </lineage>
</organism>
<dbReference type="PANTHER" id="PTHR32060:SF30">
    <property type="entry name" value="CARBOXY-TERMINAL PROCESSING PROTEASE CTPA"/>
    <property type="match status" value="1"/>
</dbReference>
<dbReference type="Gene3D" id="3.90.226.10">
    <property type="entry name" value="2-enoyl-CoA Hydratase, Chain A, domain 1"/>
    <property type="match status" value="1"/>
</dbReference>
<evidence type="ECO:0000313" key="2">
    <source>
        <dbReference type="EMBL" id="MCQ4924528.1"/>
    </source>
</evidence>
<reference evidence="2 3" key="1">
    <citation type="submission" date="2022-06" db="EMBL/GenBank/DDBJ databases">
        <title>Isolation of gut microbiota from human fecal samples.</title>
        <authorList>
            <person name="Pamer E.G."/>
            <person name="Barat B."/>
            <person name="Waligurski E."/>
            <person name="Medina S."/>
            <person name="Paddock L."/>
            <person name="Mostad J."/>
        </authorList>
    </citation>
    <scope>NUCLEOTIDE SEQUENCE [LARGE SCALE GENOMIC DNA]</scope>
    <source>
        <strain evidence="2 3">DFI.7.95</strain>
    </source>
</reference>
<dbReference type="EMBL" id="JANGAC010000013">
    <property type="protein sequence ID" value="MCQ4924528.1"/>
    <property type="molecule type" value="Genomic_DNA"/>
</dbReference>
<keyword evidence="3" id="KW-1185">Reference proteome</keyword>
<gene>
    <name evidence="2" type="ORF">NE686_15610</name>
</gene>